<feature type="compositionally biased region" description="Low complexity" evidence="1">
    <location>
        <begin position="7"/>
        <end position="22"/>
    </location>
</feature>
<evidence type="ECO:0000256" key="1">
    <source>
        <dbReference type="SAM" id="MobiDB-lite"/>
    </source>
</evidence>
<keyword evidence="4" id="KW-1185">Reference proteome</keyword>
<name>A0A9W4DU76_9ACTN</name>
<protein>
    <submittedName>
        <fullName evidence="3">Uncharacterized protein</fullName>
    </submittedName>
</protein>
<accession>A0A9W4DU76</accession>
<evidence type="ECO:0000256" key="2">
    <source>
        <dbReference type="SAM" id="Phobius"/>
    </source>
</evidence>
<proteinExistence type="predicted"/>
<feature type="transmembrane region" description="Helical" evidence="2">
    <location>
        <begin position="99"/>
        <end position="119"/>
    </location>
</feature>
<dbReference type="AlphaFoldDB" id="A0A9W4DU76"/>
<feature type="transmembrane region" description="Helical" evidence="2">
    <location>
        <begin position="131"/>
        <end position="153"/>
    </location>
</feature>
<comment type="caution">
    <text evidence="3">The sequence shown here is derived from an EMBL/GenBank/DDBJ whole genome shotgun (WGS) entry which is preliminary data.</text>
</comment>
<organism evidence="3 4">
    <name type="scientific">Actinacidiphila cocklensis</name>
    <dbReference type="NCBI Taxonomy" id="887465"/>
    <lineage>
        <taxon>Bacteria</taxon>
        <taxon>Bacillati</taxon>
        <taxon>Actinomycetota</taxon>
        <taxon>Actinomycetes</taxon>
        <taxon>Kitasatosporales</taxon>
        <taxon>Streptomycetaceae</taxon>
        <taxon>Actinacidiphila</taxon>
    </lineage>
</organism>
<dbReference type="EMBL" id="CAJSLV010000092">
    <property type="protein sequence ID" value="CAG6397784.1"/>
    <property type="molecule type" value="Genomic_DNA"/>
</dbReference>
<feature type="region of interest" description="Disordered" evidence="1">
    <location>
        <begin position="1"/>
        <end position="64"/>
    </location>
</feature>
<feature type="transmembrane region" description="Helical" evidence="2">
    <location>
        <begin position="73"/>
        <end position="93"/>
    </location>
</feature>
<sequence length="278" mass="28111">MSEPPLSGDDAGAGASTGSVPVPGVPPGATPDEAGTAAGAAPGDGGSADTSAAAAEPADTGTPAPPGISAGSLLALSVAAVVWTVVLLSVAAVETDGLSRVFAGLVVLVGVVVAVLGLFPPLRPPSIPRRTAVWAVVAVLCADGLVTAGWPLWSYHRANTVVTVPDWSLRGNLGLLPKQSATFQAKVTAHRKYVVITFEVTDTDRTIGTCAPLTTLDVVPASTTRPQQPVQVAPDTRAKIRLEPGQDEITLTVTVVNPRDDANCGVNLQISRVALSNG</sequence>
<gene>
    <name evidence="3" type="ORF">SCOCK_60117</name>
</gene>
<keyword evidence="2" id="KW-0812">Transmembrane</keyword>
<keyword evidence="2" id="KW-0472">Membrane</keyword>
<dbReference type="Proteomes" id="UP001152519">
    <property type="component" value="Unassembled WGS sequence"/>
</dbReference>
<evidence type="ECO:0000313" key="4">
    <source>
        <dbReference type="Proteomes" id="UP001152519"/>
    </source>
</evidence>
<feature type="compositionally biased region" description="Low complexity" evidence="1">
    <location>
        <begin position="30"/>
        <end position="64"/>
    </location>
</feature>
<evidence type="ECO:0000313" key="3">
    <source>
        <dbReference type="EMBL" id="CAG6397784.1"/>
    </source>
</evidence>
<reference evidence="3" key="1">
    <citation type="submission" date="2021-05" db="EMBL/GenBank/DDBJ databases">
        <authorList>
            <person name="Arsene-Ploetze F."/>
        </authorList>
    </citation>
    <scope>NUCLEOTIDE SEQUENCE</scope>
    <source>
        <strain evidence="3">DSM 42138</strain>
    </source>
</reference>
<keyword evidence="2" id="KW-1133">Transmembrane helix</keyword>